<comment type="caution">
    <text evidence="1">The sequence shown here is derived from an EMBL/GenBank/DDBJ whole genome shotgun (WGS) entry which is preliminary data.</text>
</comment>
<keyword evidence="2" id="KW-1185">Reference proteome</keyword>
<reference evidence="1 2" key="1">
    <citation type="submission" date="2020-04" db="EMBL/GenBank/DDBJ databases">
        <title>Rhodospirillaceae bacterium KN72 isolated from deep sea.</title>
        <authorList>
            <person name="Zhang D.-C."/>
        </authorList>
    </citation>
    <scope>NUCLEOTIDE SEQUENCE [LARGE SCALE GENOMIC DNA]</scope>
    <source>
        <strain evidence="1 2">KN72</strain>
    </source>
</reference>
<dbReference type="RefSeq" id="WP_169626751.1">
    <property type="nucleotide sequence ID" value="NZ_JABBNT010000005.1"/>
</dbReference>
<dbReference type="InterPro" id="IPR032345">
    <property type="entry name" value="PnbB"/>
</dbReference>
<dbReference type="Pfam" id="PF16155">
    <property type="entry name" value="PnbB"/>
    <property type="match status" value="1"/>
</dbReference>
<dbReference type="EMBL" id="JABBNT010000005">
    <property type="protein sequence ID" value="NMM46393.1"/>
    <property type="molecule type" value="Genomic_DNA"/>
</dbReference>
<proteinExistence type="predicted"/>
<gene>
    <name evidence="1" type="ORF">HH303_18015</name>
</gene>
<evidence type="ECO:0000313" key="2">
    <source>
        <dbReference type="Proteomes" id="UP000539372"/>
    </source>
</evidence>
<dbReference type="AlphaFoldDB" id="A0A7Y0E392"/>
<organism evidence="1 2">
    <name type="scientific">Pacificispira spongiicola</name>
    <dbReference type="NCBI Taxonomy" id="2729598"/>
    <lineage>
        <taxon>Bacteria</taxon>
        <taxon>Pseudomonadati</taxon>
        <taxon>Pseudomonadota</taxon>
        <taxon>Alphaproteobacteria</taxon>
        <taxon>Rhodospirillales</taxon>
        <taxon>Rhodospirillaceae</taxon>
        <taxon>Pacificispira</taxon>
    </lineage>
</organism>
<protein>
    <submittedName>
        <fullName evidence="1">DUF4863 family protein</fullName>
    </submittedName>
</protein>
<sequence>MTLEDFKAMMVEVSGTIGNRPLNADLDAFLNETYPGNGDMVSRIGEACRAGIKDGWLCQNEHGGIKFGRPIKPSEETANFSVDVVLMDDCRGPHHAHPTGEIDLILPEEDGAEFDGRGLGWLVYEPGTAHYPTVSGGKAIVLYLLPNGAIEFTRTK</sequence>
<evidence type="ECO:0000313" key="1">
    <source>
        <dbReference type="EMBL" id="NMM46393.1"/>
    </source>
</evidence>
<dbReference type="Proteomes" id="UP000539372">
    <property type="component" value="Unassembled WGS sequence"/>
</dbReference>
<accession>A0A7Y0E392</accession>
<name>A0A7Y0E392_9PROT</name>